<dbReference type="InterPro" id="IPR014718">
    <property type="entry name" value="GH-type_carb-bd"/>
</dbReference>
<dbReference type="SUPFAM" id="SSF48208">
    <property type="entry name" value="Six-hairpin glycosidases"/>
    <property type="match status" value="1"/>
</dbReference>
<reference evidence="3" key="1">
    <citation type="submission" date="2020-04" db="EMBL/GenBank/DDBJ databases">
        <title>Deep metagenomics examines the oral microbiome during advanced dental caries in children, revealing novel taxa and co-occurrences with host molecules.</title>
        <authorList>
            <person name="Baker J.L."/>
            <person name="Morton J.T."/>
            <person name="Dinis M."/>
            <person name="Alvarez R."/>
            <person name="Tran N.C."/>
            <person name="Knight R."/>
            <person name="Edlund A."/>
        </authorList>
    </citation>
    <scope>NUCLEOTIDE SEQUENCE</scope>
    <source>
        <strain evidence="3">JCVI_23_bin.16</strain>
    </source>
</reference>
<keyword evidence="3" id="KW-0378">Hydrolase</keyword>
<evidence type="ECO:0000313" key="3">
    <source>
        <dbReference type="EMBL" id="MBF0934605.1"/>
    </source>
</evidence>
<dbReference type="AlphaFoldDB" id="A0A929MU29"/>
<evidence type="ECO:0000313" key="4">
    <source>
        <dbReference type="Proteomes" id="UP000757900"/>
    </source>
</evidence>
<dbReference type="InterPro" id="IPR012939">
    <property type="entry name" value="Glyco_hydro_92"/>
</dbReference>
<dbReference type="GO" id="GO:0005975">
    <property type="term" value="P:carbohydrate metabolic process"/>
    <property type="evidence" value="ECO:0007669"/>
    <property type="project" value="InterPro"/>
</dbReference>
<dbReference type="InterPro" id="IPR008928">
    <property type="entry name" value="6-hairpin_glycosidase_sf"/>
</dbReference>
<dbReference type="Proteomes" id="UP000757900">
    <property type="component" value="Unassembled WGS sequence"/>
</dbReference>
<dbReference type="GO" id="GO:0006516">
    <property type="term" value="P:glycoprotein catabolic process"/>
    <property type="evidence" value="ECO:0007669"/>
    <property type="project" value="TreeGrafter"/>
</dbReference>
<dbReference type="GO" id="GO:0005829">
    <property type="term" value="C:cytosol"/>
    <property type="evidence" value="ECO:0007669"/>
    <property type="project" value="TreeGrafter"/>
</dbReference>
<evidence type="ECO:0000259" key="2">
    <source>
        <dbReference type="Pfam" id="PF17678"/>
    </source>
</evidence>
<dbReference type="EMBL" id="JABZFV010000041">
    <property type="protein sequence ID" value="MBF0934605.1"/>
    <property type="molecule type" value="Genomic_DNA"/>
</dbReference>
<dbReference type="GO" id="GO:0030246">
    <property type="term" value="F:carbohydrate binding"/>
    <property type="evidence" value="ECO:0007669"/>
    <property type="project" value="InterPro"/>
</dbReference>
<dbReference type="Gene3D" id="1.20.1610.10">
    <property type="entry name" value="alpha-1,2-mannosidases domains"/>
    <property type="match status" value="1"/>
</dbReference>
<dbReference type="Gene3D" id="1.20.1050.60">
    <property type="entry name" value="alpha-1,2-mannosidase"/>
    <property type="match status" value="1"/>
</dbReference>
<dbReference type="InterPro" id="IPR050883">
    <property type="entry name" value="PNGase"/>
</dbReference>
<evidence type="ECO:0000259" key="1">
    <source>
        <dbReference type="Pfam" id="PF07971"/>
    </source>
</evidence>
<dbReference type="Gene3D" id="3.30.2080.10">
    <property type="entry name" value="GH92 mannosidase domain"/>
    <property type="match status" value="1"/>
</dbReference>
<dbReference type="GO" id="GO:0000224">
    <property type="term" value="F:peptide-N4-(N-acetyl-beta-glucosaminyl)asparagine amidase activity"/>
    <property type="evidence" value="ECO:0007669"/>
    <property type="project" value="TreeGrafter"/>
</dbReference>
<feature type="domain" description="Glycosyl hydrolase family 92" evidence="1">
    <location>
        <begin position="258"/>
        <end position="721"/>
    </location>
</feature>
<dbReference type="InterPro" id="IPR041371">
    <property type="entry name" value="GH92_N"/>
</dbReference>
<gene>
    <name evidence="3" type="ORF">HXK00_03035</name>
</gene>
<comment type="caution">
    <text evidence="3">The sequence shown here is derived from an EMBL/GenBank/DDBJ whole genome shotgun (WGS) entry which is preliminary data.</text>
</comment>
<name>A0A929MU29_ABIDE</name>
<dbReference type="Pfam" id="PF17678">
    <property type="entry name" value="Glyco_hydro_92N"/>
    <property type="match status" value="1"/>
</dbReference>
<dbReference type="NCBIfam" id="TIGR01180">
    <property type="entry name" value="aman2_put"/>
    <property type="match status" value="1"/>
</dbReference>
<dbReference type="Pfam" id="PF07971">
    <property type="entry name" value="Glyco_hydro_92"/>
    <property type="match status" value="1"/>
</dbReference>
<accession>A0A929MU29</accession>
<proteinExistence type="predicted"/>
<dbReference type="InterPro" id="IPR005887">
    <property type="entry name" value="GH92_a_mannosidase_put"/>
</dbReference>
<feature type="domain" description="Glycosyl hydrolase family 92 N-terminal" evidence="2">
    <location>
        <begin position="8"/>
        <end position="121"/>
    </location>
</feature>
<dbReference type="PANTHER" id="PTHR12143">
    <property type="entry name" value="PEPTIDE N-GLYCANASE PNGASE -RELATED"/>
    <property type="match status" value="1"/>
</dbReference>
<dbReference type="PANTHER" id="PTHR12143:SF43">
    <property type="entry name" value="PUTATIVE-RELATED"/>
    <property type="match status" value="1"/>
</dbReference>
<dbReference type="Gene3D" id="2.70.98.10">
    <property type="match status" value="1"/>
</dbReference>
<sequence length="760" mass="86109">MSAPYQTIDTRWGTRNSHRLGQGNTLPYTGVPFGMNHFVLETRPREARFFHPEDGTAFGIRLTHQPSPWMGDFAWVTWQVACLTDKEWDQLKRPLSAEASRELASSGYRGDLAQFRPGFLSYQRLRDGLQVACCPTRDGASLKVTPDRRYPKGHWVMSLVLAQSGWYELEGRQLSFYTNQLAGSKYGQYGQYSSMQAPEGVSFKLCQVVNLGEELQQLWLELDGIEAVPSQFLHLEWVTSYISPAQLELNYQQSNFFGQSWDQQCAQTEAAWEAYLSRLTVSHREDKLVNRFYHCLYRTATFPQAAYEWSEAGEPIHQSPYTGKLEPGYFFTNNGYWDTFRTNYPLYALIVPEMVPLFLEGILAVAREDGFLPKWLSPDERGLMPGTLVDAVIADAVVKDLVPSDLALELYQAMLYTAETESVHHLEGRQGASDYRRLGYLPVSDGESVNKSLDYAYSDFCISQVAQALGDSERAKYYRQQSLNYRQLFDEETGLMRAKDQAGHFLGDFVSQAWGGPYTEGSAWQQSFAVYHNLADLVALHGGDAAFYEQLQALVNQPASYRVDGYGYEIHEMLEMARRDWGQLALSNQPSFHLPYLPIYTGYPHMAHQLLKSLMLEAFKLEEEGYIGDEDNGSLSAWFVLSSLGIYAVTPGTNQYVLGISIWDQASLNLSEGRSFQWSTLNPSQVLNVVLSRQLNGRDYAAHFLTYEDIMAGGQLEQELGLLPSIKPLEASLRPFSLALNDQREYNSLDCKIEEEAHGN</sequence>
<protein>
    <submittedName>
        <fullName evidence="3">Glycoside hydrolase family 92 protein</fullName>
    </submittedName>
</protein>
<organism evidence="3 4">
    <name type="scientific">Abiotrophia defectiva</name>
    <name type="common">Streptococcus defectivus</name>
    <dbReference type="NCBI Taxonomy" id="46125"/>
    <lineage>
        <taxon>Bacteria</taxon>
        <taxon>Bacillati</taxon>
        <taxon>Bacillota</taxon>
        <taxon>Bacilli</taxon>
        <taxon>Lactobacillales</taxon>
        <taxon>Aerococcaceae</taxon>
        <taxon>Abiotrophia</taxon>
    </lineage>
</organism>